<reference evidence="1" key="1">
    <citation type="submission" date="2012-01" db="EMBL/GenBank/DDBJ databases">
        <title>The Genome Sequence of Treponema denticola H-22.</title>
        <authorList>
            <consortium name="The Broad Institute Genome Sequencing Platform"/>
            <person name="Earl A."/>
            <person name="Ward D."/>
            <person name="Feldgarden M."/>
            <person name="Gevers D."/>
            <person name="Blanton J.M."/>
            <person name="Fenno C.J."/>
            <person name="Baranova O.V."/>
            <person name="Mathney J."/>
            <person name="Dewhirst F.E."/>
            <person name="Izard J."/>
            <person name="Young S.K."/>
            <person name="Zeng Q."/>
            <person name="Gargeya S."/>
            <person name="Fitzgerald M."/>
            <person name="Haas B."/>
            <person name="Abouelleil A."/>
            <person name="Alvarado L."/>
            <person name="Arachchi H.M."/>
            <person name="Berlin A."/>
            <person name="Chapman S.B."/>
            <person name="Gearin G."/>
            <person name="Goldberg J."/>
            <person name="Griggs A."/>
            <person name="Gujja S."/>
            <person name="Hansen M."/>
            <person name="Heiman D."/>
            <person name="Howarth C."/>
            <person name="Larimer J."/>
            <person name="Lui A."/>
            <person name="MacDonald P.J.P."/>
            <person name="McCowen C."/>
            <person name="Montmayeur A."/>
            <person name="Murphy C."/>
            <person name="Neiman D."/>
            <person name="Pearson M."/>
            <person name="Priest M."/>
            <person name="Roberts A."/>
            <person name="Saif S."/>
            <person name="Shea T."/>
            <person name="Sisk P."/>
            <person name="Stolte C."/>
            <person name="Sykes S."/>
            <person name="Wortman J."/>
            <person name="Nusbaum C."/>
            <person name="Birren B."/>
        </authorList>
    </citation>
    <scope>NUCLEOTIDE SEQUENCE [LARGE SCALE GENOMIC DNA]</scope>
    <source>
        <strain evidence="1">H-22</strain>
    </source>
</reference>
<dbReference type="RefSeq" id="WP_002684242.1">
    <property type="nucleotide sequence ID" value="NZ_CM001795.1"/>
</dbReference>
<organism evidence="1">
    <name type="scientific">Treponema denticola H-22</name>
    <dbReference type="NCBI Taxonomy" id="999432"/>
    <lineage>
        <taxon>Bacteria</taxon>
        <taxon>Pseudomonadati</taxon>
        <taxon>Spirochaetota</taxon>
        <taxon>Spirochaetia</taxon>
        <taxon>Spirochaetales</taxon>
        <taxon>Treponemataceae</taxon>
        <taxon>Treponema</taxon>
    </lineage>
</organism>
<dbReference type="PATRIC" id="fig|999432.5.peg.1270"/>
<sequence length="214" mass="23576">MDSGIFITDNRLKFSQDLANKLRDKGLKVCLSSEYKEDNKESGVTTEIEWNRSSLFSLQAIPIKLKNINIAADTSILIFDAPAYSKIYPGTDALSIDKTISDLVSANAALSLVLKNYYIKKAQGRLIFVHRDADIPCGNPNISAASAAFARIAEETVDAVRKTELPGVQTLLVKLEGFEDEVFADWLCNQIASPVLSRSPGRWVKAGQRSFFGK</sequence>
<gene>
    <name evidence="1" type="ORF">HMPREF9726_01220</name>
</gene>
<dbReference type="AlphaFoldDB" id="A0A0E2E5D1"/>
<dbReference type="HOGENOM" id="CLU_1299268_0_0_12"/>
<accession>A0A0E2E5D1</accession>
<protein>
    <submittedName>
        <fullName evidence="1">Uncharacterized protein</fullName>
    </submittedName>
</protein>
<dbReference type="EMBL" id="AGDV01000010">
    <property type="protein sequence ID" value="EMB33840.1"/>
    <property type="molecule type" value="Genomic_DNA"/>
</dbReference>
<dbReference type="Proteomes" id="UP000011705">
    <property type="component" value="Chromosome"/>
</dbReference>
<proteinExistence type="predicted"/>
<comment type="caution">
    <text evidence="1">The sequence shown here is derived from an EMBL/GenBank/DDBJ whole genome shotgun (WGS) entry which is preliminary data.</text>
</comment>
<name>A0A0E2E5D1_TREDN</name>
<evidence type="ECO:0000313" key="1">
    <source>
        <dbReference type="EMBL" id="EMB33840.1"/>
    </source>
</evidence>